<feature type="compositionally biased region" description="Basic and acidic residues" evidence="1">
    <location>
        <begin position="192"/>
        <end position="206"/>
    </location>
</feature>
<evidence type="ECO:0000313" key="2">
    <source>
        <dbReference type="EMBL" id="SEO88436.1"/>
    </source>
</evidence>
<gene>
    <name evidence="2" type="ORF">SAMN04490248_1152</name>
</gene>
<sequence length="247" mass="27460">MCPRKTHALTVSISAAQGSRMHHPLGKKVGGRASEAATNGGPHKDRNMKIFTRCLRLCRRIPAWTSFAIFSQSLVKQHRIPFCSRLVRRHVAVGCAGLLTPENPTPLHGDTPNIPTKRTAKRGKRTARPHSPATTPCALHSTTGLLEALDRIPCPQTDRSQDALLESLRRTPRGTRPDPQNLQNSHPHPRRTHEPPQHPRNGRDRSQSLMLTGKGLSCPMHELRNNAEARANSESNDIGHFEFTRSK</sequence>
<reference evidence="2 3" key="1">
    <citation type="submission" date="2016-10" db="EMBL/GenBank/DDBJ databases">
        <authorList>
            <person name="de Groot N.N."/>
        </authorList>
    </citation>
    <scope>NUCLEOTIDE SEQUENCE [LARGE SCALE GENOMIC DNA]</scope>
    <source>
        <strain evidence="2 3">DSM 27842</strain>
    </source>
</reference>
<feature type="region of interest" description="Disordered" evidence="1">
    <location>
        <begin position="169"/>
        <end position="207"/>
    </location>
</feature>
<dbReference type="Proteomes" id="UP000198893">
    <property type="component" value="Unassembled WGS sequence"/>
</dbReference>
<keyword evidence="3" id="KW-1185">Reference proteome</keyword>
<protein>
    <submittedName>
        <fullName evidence="2">Uncharacterized protein</fullName>
    </submittedName>
</protein>
<organism evidence="2 3">
    <name type="scientific">Salinihabitans flavidus</name>
    <dbReference type="NCBI Taxonomy" id="569882"/>
    <lineage>
        <taxon>Bacteria</taxon>
        <taxon>Pseudomonadati</taxon>
        <taxon>Pseudomonadota</taxon>
        <taxon>Alphaproteobacteria</taxon>
        <taxon>Rhodobacterales</taxon>
        <taxon>Roseobacteraceae</taxon>
        <taxon>Salinihabitans</taxon>
    </lineage>
</organism>
<proteinExistence type="predicted"/>
<accession>A0A1H8TCG6</accession>
<dbReference type="EMBL" id="FODS01000015">
    <property type="protein sequence ID" value="SEO88436.1"/>
    <property type="molecule type" value="Genomic_DNA"/>
</dbReference>
<evidence type="ECO:0000313" key="3">
    <source>
        <dbReference type="Proteomes" id="UP000198893"/>
    </source>
</evidence>
<feature type="region of interest" description="Disordered" evidence="1">
    <location>
        <begin position="16"/>
        <end position="44"/>
    </location>
</feature>
<feature type="compositionally biased region" description="Basic residues" evidence="1">
    <location>
        <begin position="118"/>
        <end position="128"/>
    </location>
</feature>
<evidence type="ECO:0000256" key="1">
    <source>
        <dbReference type="SAM" id="MobiDB-lite"/>
    </source>
</evidence>
<dbReference type="AlphaFoldDB" id="A0A1H8TCG6"/>
<name>A0A1H8TCG6_9RHOB</name>
<feature type="region of interest" description="Disordered" evidence="1">
    <location>
        <begin position="104"/>
        <end position="139"/>
    </location>
</feature>
<feature type="compositionally biased region" description="Basic residues" evidence="1">
    <location>
        <begin position="20"/>
        <end position="30"/>
    </location>
</feature>